<dbReference type="InterPro" id="IPR001543">
    <property type="entry name" value="FliN-like_C"/>
</dbReference>
<evidence type="ECO:0000256" key="1">
    <source>
        <dbReference type="SAM" id="MobiDB-lite"/>
    </source>
</evidence>
<feature type="compositionally biased region" description="Polar residues" evidence="1">
    <location>
        <begin position="310"/>
        <end position="320"/>
    </location>
</feature>
<proteinExistence type="predicted"/>
<evidence type="ECO:0000313" key="3">
    <source>
        <dbReference type="EMBL" id="SLN18419.1"/>
    </source>
</evidence>
<dbReference type="AlphaFoldDB" id="A0A1X6YEV5"/>
<dbReference type="RefSeq" id="WP_085816243.1">
    <property type="nucleotide sequence ID" value="NZ_FWFU01000001.1"/>
</dbReference>
<evidence type="ECO:0000313" key="4">
    <source>
        <dbReference type="Proteomes" id="UP000193207"/>
    </source>
</evidence>
<keyword evidence="4" id="KW-1185">Reference proteome</keyword>
<dbReference type="Pfam" id="PF01052">
    <property type="entry name" value="FliMN_C"/>
    <property type="match status" value="1"/>
</dbReference>
<protein>
    <submittedName>
        <fullName evidence="3">Surface presentation of antigens (SPOA)</fullName>
    </submittedName>
</protein>
<gene>
    <name evidence="3" type="ORF">ROH8110_00562</name>
</gene>
<sequence length="320" mass="33777">MSTQEGHSVVHRKAADARKVFDARAMSPSRALRLSLARAADSVLNLAATVATLEQMVLPHDGIAREMGEDGLLLLLDGPGARRGALRFDPQFMAALIEVQTIGTVERAEAIPRPVTRTDAAIAAPLVDSMLALADDLLAEAADGPDEPAPSGFRFGDMVEDLRMLMLSLDAPDFDLFRLTVDLGEGAKTGVMTLLLPHEPARRKQPDTAQGGTTLKANALGAPIVLEAVIERLSLPLREVCTLMPGAVLNLSRRALDDTRLMAAGAHPVATVKLGQAGGWRAVRLLGSAQEAGGREAAPRNSEPDAAQAPETSLSALRDS</sequence>
<dbReference type="InterPro" id="IPR036429">
    <property type="entry name" value="SpoA-like_sf"/>
</dbReference>
<accession>A0A1X6YEV5</accession>
<evidence type="ECO:0000259" key="2">
    <source>
        <dbReference type="Pfam" id="PF01052"/>
    </source>
</evidence>
<organism evidence="3 4">
    <name type="scientific">Roseovarius halotolerans</name>
    <dbReference type="NCBI Taxonomy" id="505353"/>
    <lineage>
        <taxon>Bacteria</taxon>
        <taxon>Pseudomonadati</taxon>
        <taxon>Pseudomonadota</taxon>
        <taxon>Alphaproteobacteria</taxon>
        <taxon>Rhodobacterales</taxon>
        <taxon>Roseobacteraceae</taxon>
        <taxon>Roseovarius</taxon>
    </lineage>
</organism>
<feature type="domain" description="Flagellar motor switch protein FliN-like C-terminal" evidence="2">
    <location>
        <begin position="221"/>
        <end position="286"/>
    </location>
</feature>
<feature type="region of interest" description="Disordered" evidence="1">
    <location>
        <begin position="290"/>
        <end position="320"/>
    </location>
</feature>
<dbReference type="OrthoDB" id="7824563at2"/>
<dbReference type="EMBL" id="FWFU01000001">
    <property type="protein sequence ID" value="SLN18419.1"/>
    <property type="molecule type" value="Genomic_DNA"/>
</dbReference>
<name>A0A1X6YEV5_9RHOB</name>
<dbReference type="Gene3D" id="2.30.330.10">
    <property type="entry name" value="SpoA-like"/>
    <property type="match status" value="1"/>
</dbReference>
<dbReference type="SUPFAM" id="SSF101801">
    <property type="entry name" value="Surface presentation of antigens (SPOA)"/>
    <property type="match status" value="1"/>
</dbReference>
<reference evidence="3 4" key="1">
    <citation type="submission" date="2017-03" db="EMBL/GenBank/DDBJ databases">
        <authorList>
            <person name="Afonso C.L."/>
            <person name="Miller P.J."/>
            <person name="Scott M.A."/>
            <person name="Spackman E."/>
            <person name="Goraichik I."/>
            <person name="Dimitrov K.M."/>
            <person name="Suarez D.L."/>
            <person name="Swayne D.E."/>
        </authorList>
    </citation>
    <scope>NUCLEOTIDE SEQUENCE [LARGE SCALE GENOMIC DNA]</scope>
    <source>
        <strain evidence="3 4">CECT 8110</strain>
    </source>
</reference>
<dbReference type="Proteomes" id="UP000193207">
    <property type="component" value="Unassembled WGS sequence"/>
</dbReference>